<reference evidence="5" key="3">
    <citation type="submission" date="2023-12" db="EMBL/GenBank/DDBJ databases">
        <authorList>
            <person name="Sun Q."/>
            <person name="Inoue M."/>
        </authorList>
    </citation>
    <scope>NUCLEOTIDE SEQUENCE</scope>
    <source>
        <strain evidence="5">JCM 9687</strain>
    </source>
</reference>
<dbReference type="PANTHER" id="PTHR13789">
    <property type="entry name" value="MONOOXYGENASE"/>
    <property type="match status" value="1"/>
</dbReference>
<dbReference type="Gene3D" id="3.50.50.60">
    <property type="entry name" value="FAD/NAD(P)-binding domain"/>
    <property type="match status" value="1"/>
</dbReference>
<comment type="caution">
    <text evidence="5">The sequence shown here is derived from an EMBL/GenBank/DDBJ whole genome shotgun (WGS) entry which is preliminary data.</text>
</comment>
<gene>
    <name evidence="5" type="primary">hpxO_2</name>
    <name evidence="4" type="synonym">hpxO_1</name>
    <name evidence="4" type="ORF">GCM10020366_02800</name>
    <name evidence="5" type="ORF">GCM10020366_62800</name>
</gene>
<keyword evidence="1" id="KW-0560">Oxidoreductase</keyword>
<dbReference type="EMBL" id="BAAAYK010000005">
    <property type="protein sequence ID" value="GAA3352585.1"/>
    <property type="molecule type" value="Genomic_DNA"/>
</dbReference>
<evidence type="ECO:0000313" key="4">
    <source>
        <dbReference type="EMBL" id="GAA3352585.1"/>
    </source>
</evidence>
<dbReference type="InterPro" id="IPR036188">
    <property type="entry name" value="FAD/NAD-bd_sf"/>
</dbReference>
<protein>
    <submittedName>
        <fullName evidence="5">FAD-dependent urate hydroxylase HpxO</fullName>
    </submittedName>
</protein>
<dbReference type="EMBL" id="BAAAYK010000038">
    <property type="protein sequence ID" value="GAA3364927.1"/>
    <property type="molecule type" value="Genomic_DNA"/>
</dbReference>
<dbReference type="Pfam" id="PF01494">
    <property type="entry name" value="FAD_binding_3"/>
    <property type="match status" value="1"/>
</dbReference>
<dbReference type="Proteomes" id="UP001500483">
    <property type="component" value="Unassembled WGS sequence"/>
</dbReference>
<name>A0ABP6S0Q4_9PSEU</name>
<reference evidence="5" key="1">
    <citation type="journal article" date="2014" name="Int. J. Syst. Evol. Microbiol.">
        <title>Complete genome of a new Firmicutes species belonging to the dominant human colonic microbiota ('Ruminococcus bicirculans') reveals two chromosomes and a selective capacity to utilize plant glucans.</title>
        <authorList>
            <consortium name="NISC Comparative Sequencing Program"/>
            <person name="Wegmann U."/>
            <person name="Louis P."/>
            <person name="Goesmann A."/>
            <person name="Henrissat B."/>
            <person name="Duncan S.H."/>
            <person name="Flint H.J."/>
        </authorList>
    </citation>
    <scope>NUCLEOTIDE SEQUENCE</scope>
    <source>
        <strain evidence="5">JCM 9687</strain>
    </source>
</reference>
<dbReference type="InterPro" id="IPR050493">
    <property type="entry name" value="FAD-dep_Monooxygenase_BioMet"/>
</dbReference>
<evidence type="ECO:0000256" key="1">
    <source>
        <dbReference type="ARBA" id="ARBA00023002"/>
    </source>
</evidence>
<keyword evidence="2" id="KW-0503">Monooxygenase</keyword>
<organism evidence="5 6">
    <name type="scientific">Saccharopolyspora gregorii</name>
    <dbReference type="NCBI Taxonomy" id="33914"/>
    <lineage>
        <taxon>Bacteria</taxon>
        <taxon>Bacillati</taxon>
        <taxon>Actinomycetota</taxon>
        <taxon>Actinomycetes</taxon>
        <taxon>Pseudonocardiales</taxon>
        <taxon>Pseudonocardiaceae</taxon>
        <taxon>Saccharopolyspora</taxon>
    </lineage>
</organism>
<dbReference type="SUPFAM" id="SSF51905">
    <property type="entry name" value="FAD/NAD(P)-binding domain"/>
    <property type="match status" value="1"/>
</dbReference>
<dbReference type="PRINTS" id="PR00420">
    <property type="entry name" value="RNGMNOXGNASE"/>
</dbReference>
<evidence type="ECO:0000256" key="2">
    <source>
        <dbReference type="ARBA" id="ARBA00023033"/>
    </source>
</evidence>
<evidence type="ECO:0000259" key="3">
    <source>
        <dbReference type="Pfam" id="PF01494"/>
    </source>
</evidence>
<accession>A0ABP6S0Q4</accession>
<proteinExistence type="predicted"/>
<dbReference type="RefSeq" id="WP_258343966.1">
    <property type="nucleotide sequence ID" value="NZ_BAAAYK010000005.1"/>
</dbReference>
<feature type="domain" description="FAD-binding" evidence="3">
    <location>
        <begin position="2"/>
        <end position="332"/>
    </location>
</feature>
<reference evidence="6" key="2">
    <citation type="journal article" date="2019" name="Int. J. Syst. Evol. Microbiol.">
        <title>The Global Catalogue of Microorganisms (GCM) 10K type strain sequencing project: providing services to taxonomists for standard genome sequencing and annotation.</title>
        <authorList>
            <consortium name="The Broad Institute Genomics Platform"/>
            <consortium name="The Broad Institute Genome Sequencing Center for Infectious Disease"/>
            <person name="Wu L."/>
            <person name="Ma J."/>
        </authorList>
    </citation>
    <scope>NUCLEOTIDE SEQUENCE [LARGE SCALE GENOMIC DNA]</scope>
    <source>
        <strain evidence="6">JCM 9687</strain>
    </source>
</reference>
<dbReference type="PANTHER" id="PTHR13789:SF309">
    <property type="entry name" value="PUTATIVE (AFU_ORTHOLOGUE AFUA_6G14510)-RELATED"/>
    <property type="match status" value="1"/>
</dbReference>
<sequence>MRVLVIGAGIGGLAVAKGLIDGGHDVAVFEHADALRDGGAAVTVWSNGTAALGQLGVTLEDVGRQLHSLKSITDSGRLLWEADLADVTERLGSPTIETPRRLLTGKIAAALPEHVLHFGRRCIAVTETADRVVVDFDDGASAEGDLVIGADGQRSVVRRELLGGGPARHTGWASWQGLTRSDVPVAHGHQTVNIAGRDAHCGLIPAGGGLLHWWFDLPWRQGDEALSLRDLRRMFTGWPDPVGPLLAEVGPDDLGFFPHIRHVVPRVWGGPRSTLLGDAVHAMPPAVAQAANQTLEDAWLLSHRLADVAGEPGPALRAYEQERRSRVLKVSRTAAFTSAQRSTPLQRVGRLPKWIATRSQVASLRSGSTVLRPVPA</sequence>
<evidence type="ECO:0000313" key="6">
    <source>
        <dbReference type="Proteomes" id="UP001500483"/>
    </source>
</evidence>
<keyword evidence="6" id="KW-1185">Reference proteome</keyword>
<evidence type="ECO:0000313" key="5">
    <source>
        <dbReference type="EMBL" id="GAA3364927.1"/>
    </source>
</evidence>
<dbReference type="InterPro" id="IPR002938">
    <property type="entry name" value="FAD-bd"/>
</dbReference>